<evidence type="ECO:0000256" key="1">
    <source>
        <dbReference type="ARBA" id="ARBA00001957"/>
    </source>
</evidence>
<dbReference type="SUPFAM" id="SSF47336">
    <property type="entry name" value="ACP-like"/>
    <property type="match status" value="1"/>
</dbReference>
<dbReference type="PROSITE" id="PS00012">
    <property type="entry name" value="PHOSPHOPANTETHEINE"/>
    <property type="match status" value="1"/>
</dbReference>
<sequence>ARQRYAAPQGATETALAVVWRELLGLEQVSRHDNFFALGGHSLLAVRVIEHLRQQGLTLAVRDLFQTPVLA</sequence>
<dbReference type="GO" id="GO:0031177">
    <property type="term" value="F:phosphopantetheine binding"/>
    <property type="evidence" value="ECO:0007669"/>
    <property type="project" value="TreeGrafter"/>
</dbReference>
<dbReference type="PANTHER" id="PTHR45527:SF1">
    <property type="entry name" value="FATTY ACID SYNTHASE"/>
    <property type="match status" value="1"/>
</dbReference>
<gene>
    <name evidence="5" type="ORF">C5470_22710</name>
</gene>
<accession>A0A7X5QQZ7</accession>
<protein>
    <recommendedName>
        <fullName evidence="4">Carrier domain-containing protein</fullName>
    </recommendedName>
</protein>
<feature type="domain" description="Carrier" evidence="4">
    <location>
        <begin position="7"/>
        <end position="71"/>
    </location>
</feature>
<feature type="non-terminal residue" evidence="5">
    <location>
        <position position="1"/>
    </location>
</feature>
<evidence type="ECO:0000259" key="4">
    <source>
        <dbReference type="PROSITE" id="PS50075"/>
    </source>
</evidence>
<proteinExistence type="predicted"/>
<dbReference type="InterPro" id="IPR036736">
    <property type="entry name" value="ACP-like_sf"/>
</dbReference>
<dbReference type="GO" id="GO:0043041">
    <property type="term" value="P:amino acid activation for nonribosomal peptide biosynthetic process"/>
    <property type="evidence" value="ECO:0007669"/>
    <property type="project" value="TreeGrafter"/>
</dbReference>
<dbReference type="FunFam" id="1.10.1200.10:FF:000005">
    <property type="entry name" value="Nonribosomal peptide synthetase 1"/>
    <property type="match status" value="1"/>
</dbReference>
<comment type="cofactor">
    <cofactor evidence="1">
        <name>pantetheine 4'-phosphate</name>
        <dbReference type="ChEBI" id="CHEBI:47942"/>
    </cofactor>
</comment>
<dbReference type="GO" id="GO:0044550">
    <property type="term" value="P:secondary metabolite biosynthetic process"/>
    <property type="evidence" value="ECO:0007669"/>
    <property type="project" value="TreeGrafter"/>
</dbReference>
<dbReference type="Pfam" id="PF00550">
    <property type="entry name" value="PP-binding"/>
    <property type="match status" value="1"/>
</dbReference>
<dbReference type="InterPro" id="IPR006162">
    <property type="entry name" value="Ppantetheine_attach_site"/>
</dbReference>
<dbReference type="PANTHER" id="PTHR45527">
    <property type="entry name" value="NONRIBOSOMAL PEPTIDE SYNTHETASE"/>
    <property type="match status" value="1"/>
</dbReference>
<organism evidence="5 6">
    <name type="scientific">Photorhabdus stackebrandtii</name>
    <dbReference type="NCBI Taxonomy" id="1123042"/>
    <lineage>
        <taxon>Bacteria</taxon>
        <taxon>Pseudomonadati</taxon>
        <taxon>Pseudomonadota</taxon>
        <taxon>Gammaproteobacteria</taxon>
        <taxon>Enterobacterales</taxon>
        <taxon>Morganellaceae</taxon>
        <taxon>Photorhabdus</taxon>
    </lineage>
</organism>
<dbReference type="GO" id="GO:0005737">
    <property type="term" value="C:cytoplasm"/>
    <property type="evidence" value="ECO:0007669"/>
    <property type="project" value="TreeGrafter"/>
</dbReference>
<comment type="caution">
    <text evidence="5">The sequence shown here is derived from an EMBL/GenBank/DDBJ whole genome shotgun (WGS) entry which is preliminary data.</text>
</comment>
<dbReference type="RefSeq" id="WP_166291980.1">
    <property type="nucleotide sequence ID" value="NZ_CAWPIE010000222.1"/>
</dbReference>
<reference evidence="5 6" key="1">
    <citation type="submission" date="2018-02" db="EMBL/GenBank/DDBJ databases">
        <authorList>
            <person name="Machado R.A."/>
        </authorList>
    </citation>
    <scope>NUCLEOTIDE SEQUENCE [LARGE SCALE GENOMIC DNA]</scope>
    <source>
        <strain evidence="5 6">DSM 23271</strain>
    </source>
</reference>
<dbReference type="EMBL" id="PUJV01000222">
    <property type="protein sequence ID" value="NHB98946.1"/>
    <property type="molecule type" value="Genomic_DNA"/>
</dbReference>
<keyword evidence="6" id="KW-1185">Reference proteome</keyword>
<dbReference type="Gene3D" id="1.10.1200.10">
    <property type="entry name" value="ACP-like"/>
    <property type="match status" value="1"/>
</dbReference>
<evidence type="ECO:0000313" key="5">
    <source>
        <dbReference type="EMBL" id="NHB98946.1"/>
    </source>
</evidence>
<dbReference type="AlphaFoldDB" id="A0A7X5QQZ7"/>
<dbReference type="Proteomes" id="UP000547931">
    <property type="component" value="Unassembled WGS sequence"/>
</dbReference>
<evidence type="ECO:0000256" key="2">
    <source>
        <dbReference type="ARBA" id="ARBA00022450"/>
    </source>
</evidence>
<evidence type="ECO:0000313" key="6">
    <source>
        <dbReference type="Proteomes" id="UP000547931"/>
    </source>
</evidence>
<dbReference type="PROSITE" id="PS50075">
    <property type="entry name" value="CARRIER"/>
    <property type="match status" value="1"/>
</dbReference>
<feature type="non-terminal residue" evidence="5">
    <location>
        <position position="71"/>
    </location>
</feature>
<name>A0A7X5QQZ7_9GAMM</name>
<keyword evidence="3" id="KW-0597">Phosphoprotein</keyword>
<keyword evidence="2" id="KW-0596">Phosphopantetheine</keyword>
<evidence type="ECO:0000256" key="3">
    <source>
        <dbReference type="ARBA" id="ARBA00022553"/>
    </source>
</evidence>
<dbReference type="InterPro" id="IPR009081">
    <property type="entry name" value="PP-bd_ACP"/>
</dbReference>